<dbReference type="PANTHER" id="PTHR24096">
    <property type="entry name" value="LONG-CHAIN-FATTY-ACID--COA LIGASE"/>
    <property type="match status" value="1"/>
</dbReference>
<dbReference type="EMBL" id="KL367474">
    <property type="protein sequence ID" value="KFD73294.1"/>
    <property type="molecule type" value="Genomic_DNA"/>
</dbReference>
<dbReference type="Pfam" id="PF00501">
    <property type="entry name" value="AMP-binding"/>
    <property type="match status" value="1"/>
</dbReference>
<name>A0A085NUZ8_9BILA</name>
<evidence type="ECO:0000256" key="2">
    <source>
        <dbReference type="ARBA" id="ARBA00006432"/>
    </source>
</evidence>
<dbReference type="InterPro" id="IPR000873">
    <property type="entry name" value="AMP-dep_synth/lig_dom"/>
</dbReference>
<proteinExistence type="inferred from homology"/>
<dbReference type="GO" id="GO:0005777">
    <property type="term" value="C:peroxisome"/>
    <property type="evidence" value="ECO:0007669"/>
    <property type="project" value="UniProtKB-SubCell"/>
</dbReference>
<feature type="compositionally biased region" description="Polar residues" evidence="5">
    <location>
        <begin position="552"/>
        <end position="565"/>
    </location>
</feature>
<dbReference type="SUPFAM" id="SSF56801">
    <property type="entry name" value="Acetyl-CoA synthetase-like"/>
    <property type="match status" value="1"/>
</dbReference>
<organism evidence="7">
    <name type="scientific">Trichuris suis</name>
    <name type="common">pig whipworm</name>
    <dbReference type="NCBI Taxonomy" id="68888"/>
    <lineage>
        <taxon>Eukaryota</taxon>
        <taxon>Metazoa</taxon>
        <taxon>Ecdysozoa</taxon>
        <taxon>Nematoda</taxon>
        <taxon>Enoplea</taxon>
        <taxon>Dorylaimia</taxon>
        <taxon>Trichinellida</taxon>
        <taxon>Trichuridae</taxon>
        <taxon>Trichuris</taxon>
    </lineage>
</organism>
<comment type="similarity">
    <text evidence="2">Belongs to the ATP-dependent AMP-binding enzyme family.</text>
</comment>
<accession>A0A085NUZ8</accession>
<dbReference type="AlphaFoldDB" id="A0A085NUZ8"/>
<dbReference type="Proteomes" id="UP000030758">
    <property type="component" value="Unassembled WGS sequence"/>
</dbReference>
<dbReference type="Gene3D" id="2.30.38.10">
    <property type="entry name" value="Luciferase, Domain 3"/>
    <property type="match status" value="1"/>
</dbReference>
<feature type="region of interest" description="Disordered" evidence="5">
    <location>
        <begin position="552"/>
        <end position="573"/>
    </location>
</feature>
<gene>
    <name evidence="7" type="ORF">M514_08121</name>
</gene>
<dbReference type="Gene3D" id="3.40.50.980">
    <property type="match status" value="2"/>
</dbReference>
<feature type="region of interest" description="Disordered" evidence="5">
    <location>
        <begin position="65"/>
        <end position="86"/>
    </location>
</feature>
<keyword evidence="4" id="KW-0576">Peroxisome</keyword>
<evidence type="ECO:0000256" key="5">
    <source>
        <dbReference type="SAM" id="MobiDB-lite"/>
    </source>
</evidence>
<keyword evidence="3" id="KW-0436">Ligase</keyword>
<feature type="domain" description="AMP-dependent synthetase/ligase" evidence="6">
    <location>
        <begin position="138"/>
        <end position="508"/>
    </location>
</feature>
<evidence type="ECO:0000256" key="4">
    <source>
        <dbReference type="ARBA" id="ARBA00023140"/>
    </source>
</evidence>
<evidence type="ECO:0000256" key="3">
    <source>
        <dbReference type="ARBA" id="ARBA00022598"/>
    </source>
</evidence>
<evidence type="ECO:0000256" key="1">
    <source>
        <dbReference type="ARBA" id="ARBA00004275"/>
    </source>
</evidence>
<evidence type="ECO:0000259" key="6">
    <source>
        <dbReference type="Pfam" id="PF00501"/>
    </source>
</evidence>
<protein>
    <recommendedName>
        <fullName evidence="6">AMP-dependent synthetase/ligase domain-containing protein</fullName>
    </recommendedName>
</protein>
<reference evidence="7" key="1">
    <citation type="journal article" date="2014" name="Nat. Genet.">
        <title>Genome and transcriptome of the porcine whipworm Trichuris suis.</title>
        <authorList>
            <person name="Jex A.R."/>
            <person name="Nejsum P."/>
            <person name="Schwarz E.M."/>
            <person name="Hu L."/>
            <person name="Young N.D."/>
            <person name="Hall R.S."/>
            <person name="Korhonen P.K."/>
            <person name="Liao S."/>
            <person name="Thamsborg S."/>
            <person name="Xia J."/>
            <person name="Xu P."/>
            <person name="Wang S."/>
            <person name="Scheerlinck J.P."/>
            <person name="Hofmann A."/>
            <person name="Sternberg P.W."/>
            <person name="Wang J."/>
            <person name="Gasser R.B."/>
        </authorList>
    </citation>
    <scope>NUCLEOTIDE SEQUENCE [LARGE SCALE GENOMIC DNA]</scope>
    <source>
        <strain evidence="7">DCEP-RM93F</strain>
    </source>
</reference>
<comment type="subcellular location">
    <subcellularLocation>
        <location evidence="1">Peroxisome</location>
    </subcellularLocation>
</comment>
<dbReference type="PANTHER" id="PTHR24096:SF149">
    <property type="entry name" value="AMP-BINDING DOMAIN-CONTAINING PROTEIN-RELATED"/>
    <property type="match status" value="1"/>
</dbReference>
<dbReference type="GO" id="GO:0016405">
    <property type="term" value="F:CoA-ligase activity"/>
    <property type="evidence" value="ECO:0007669"/>
    <property type="project" value="TreeGrafter"/>
</dbReference>
<sequence length="607" mass="68144">MHIRGKCLVAKRDQVFCTSIQSPPPPTGRHAVPAELEDPFLSCRQTMGNCLPPTGWKFPSSLRLRRRAKKTPKNSSVEGSWTKKTDPRNNTLPLLLITEATPLSQMSSNRRNYLCSINVIKSTQIDLPPISLGEFLWQQLELQPVEQEAFGIFEEKMLTYGQLMDNIRVNIVLLDHLLEPDNDKTVLILSNNRAPVVSLLIACHIRDIPVAIMNPNFAGMLVNDLKDINVCCVFTSQEHLDKIEMLRKSINLEHCILIDEKEMSPLPGYQSLSHLQKCYAPGRTLLPPVLTISKRNLNDPIAPVLTVWTMGRNGYPKMVHLTNKNLTSSICLIRQVTQFDPNVRILDLLPLYHPFSLTLSVYNSLISGCRLTMLSKVGPLDFLRCSEHDQISVCFAIPSILEFLAFNDMVDDYDVSTLEMVFSVAAPIDDLVGSSLQKRFPNILLYNAYGLCEATSITHITLLPEKAPRSIGSLLPNMECKILNLHTGKAECSGRMGEIVLRGPLVAQCVPEHADCLTYLDKYGWLHTGDIGFYDQDENFYITGIVRSRGVDQTGQTGNMDTETPLSRKRKDINGKKHTVRVRVVPRLLLHSEEEQQLDLSDSTSSS</sequence>
<evidence type="ECO:0000313" key="7">
    <source>
        <dbReference type="EMBL" id="KFD73294.1"/>
    </source>
</evidence>